<dbReference type="EMBL" id="KB445554">
    <property type="protein sequence ID" value="EMC97046.1"/>
    <property type="molecule type" value="Genomic_DNA"/>
</dbReference>
<name>M2MK33_BAUPA</name>
<organism evidence="1 2">
    <name type="scientific">Baudoinia panamericana (strain UAMH 10762)</name>
    <name type="common">Angels' share fungus</name>
    <name type="synonym">Baudoinia compniacensis (strain UAMH 10762)</name>
    <dbReference type="NCBI Taxonomy" id="717646"/>
    <lineage>
        <taxon>Eukaryota</taxon>
        <taxon>Fungi</taxon>
        <taxon>Dikarya</taxon>
        <taxon>Ascomycota</taxon>
        <taxon>Pezizomycotina</taxon>
        <taxon>Dothideomycetes</taxon>
        <taxon>Dothideomycetidae</taxon>
        <taxon>Mycosphaerellales</taxon>
        <taxon>Teratosphaeriaceae</taxon>
        <taxon>Baudoinia</taxon>
    </lineage>
</organism>
<evidence type="ECO:0000313" key="1">
    <source>
        <dbReference type="EMBL" id="EMC97046.1"/>
    </source>
</evidence>
<evidence type="ECO:0000313" key="2">
    <source>
        <dbReference type="Proteomes" id="UP000011761"/>
    </source>
</evidence>
<dbReference type="GeneID" id="19114317"/>
<dbReference type="KEGG" id="bcom:BAUCODRAFT_436496"/>
<dbReference type="AlphaFoldDB" id="M2MK33"/>
<protein>
    <submittedName>
        <fullName evidence="1">Uncharacterized protein</fullName>
    </submittedName>
</protein>
<gene>
    <name evidence="1" type="ORF">BAUCODRAFT_436496</name>
</gene>
<reference evidence="1 2" key="1">
    <citation type="journal article" date="2012" name="PLoS Pathog.">
        <title>Diverse lifestyles and strategies of plant pathogenesis encoded in the genomes of eighteen Dothideomycetes fungi.</title>
        <authorList>
            <person name="Ohm R.A."/>
            <person name="Feau N."/>
            <person name="Henrissat B."/>
            <person name="Schoch C.L."/>
            <person name="Horwitz B.A."/>
            <person name="Barry K.W."/>
            <person name="Condon B.J."/>
            <person name="Copeland A.C."/>
            <person name="Dhillon B."/>
            <person name="Glaser F."/>
            <person name="Hesse C.N."/>
            <person name="Kosti I."/>
            <person name="LaButti K."/>
            <person name="Lindquist E.A."/>
            <person name="Lucas S."/>
            <person name="Salamov A.A."/>
            <person name="Bradshaw R.E."/>
            <person name="Ciuffetti L."/>
            <person name="Hamelin R.C."/>
            <person name="Kema G.H.J."/>
            <person name="Lawrence C."/>
            <person name="Scott J.A."/>
            <person name="Spatafora J.W."/>
            <person name="Turgeon B.G."/>
            <person name="de Wit P.J.G.M."/>
            <person name="Zhong S."/>
            <person name="Goodwin S.B."/>
            <person name="Grigoriev I.V."/>
        </authorList>
    </citation>
    <scope>NUCLEOTIDE SEQUENCE [LARGE SCALE GENOMIC DNA]</scope>
    <source>
        <strain evidence="1 2">UAMH 10762</strain>
    </source>
</reference>
<keyword evidence="2" id="KW-1185">Reference proteome</keyword>
<dbReference type="HOGENOM" id="CLU_1981254_0_0_1"/>
<accession>M2MK33</accession>
<proteinExistence type="predicted"/>
<dbReference type="Proteomes" id="UP000011761">
    <property type="component" value="Unassembled WGS sequence"/>
</dbReference>
<sequence>MPKTVAIGLRPFYVPAGRGKIAVHRLCRCAFPEVCHSCRQPRVLPSRLRQEQGSARAAGAHACHLANRKWWPEQCIYSTLRDMLRVELRNDRTSQKAQDVRPTHASGATCLSTAGRTGVAAQAHAL</sequence>
<dbReference type="RefSeq" id="XP_007675620.1">
    <property type="nucleotide sequence ID" value="XM_007677430.1"/>
</dbReference>